<proteinExistence type="inferred from homology"/>
<evidence type="ECO:0000256" key="8">
    <source>
        <dbReference type="ARBA" id="ARBA00037071"/>
    </source>
</evidence>
<evidence type="ECO:0000256" key="5">
    <source>
        <dbReference type="ARBA" id="ARBA00023110"/>
    </source>
</evidence>
<dbReference type="EC" id="5.2.1.8" evidence="10"/>
<evidence type="ECO:0000256" key="2">
    <source>
        <dbReference type="ARBA" id="ARBA00004496"/>
    </source>
</evidence>
<dbReference type="GO" id="GO:0005737">
    <property type="term" value="C:cytoplasm"/>
    <property type="evidence" value="ECO:0007669"/>
    <property type="project" value="UniProtKB-SubCell"/>
</dbReference>
<comment type="similarity">
    <text evidence="3 10">Belongs to the FKBP-type PPIase family.</text>
</comment>
<protein>
    <recommendedName>
        <fullName evidence="10">Peptidyl-prolyl cis-trans isomerase</fullName>
        <ecNumber evidence="10">5.2.1.8</ecNumber>
    </recommendedName>
</protein>
<evidence type="ECO:0000256" key="4">
    <source>
        <dbReference type="ARBA" id="ARBA00022490"/>
    </source>
</evidence>
<keyword evidence="7 9" id="KW-0413">Isomerase</keyword>
<evidence type="ECO:0000259" key="11">
    <source>
        <dbReference type="PROSITE" id="PS50059"/>
    </source>
</evidence>
<evidence type="ECO:0000256" key="6">
    <source>
        <dbReference type="ARBA" id="ARBA00023186"/>
    </source>
</evidence>
<reference evidence="12 13" key="1">
    <citation type="journal article" date="2018" name="Elife">
        <title>Discovery and characterization of a prevalent human gut bacterial enzyme sufficient for the inactivation of a family of plant toxins.</title>
        <authorList>
            <person name="Koppel N."/>
            <person name="Bisanz J.E."/>
            <person name="Pandelia M.E."/>
            <person name="Turnbaugh P.J."/>
            <person name="Balskus E.P."/>
        </authorList>
    </citation>
    <scope>NUCLEOTIDE SEQUENCE [LARGE SCALE GENOMIC DNA]</scope>
    <source>
        <strain evidence="12 13">3C</strain>
    </source>
</reference>
<evidence type="ECO:0000256" key="7">
    <source>
        <dbReference type="ARBA" id="ARBA00023235"/>
    </source>
</evidence>
<dbReference type="PANTHER" id="PTHR47861">
    <property type="entry name" value="FKBP-TYPE PEPTIDYL-PROLYL CIS-TRANS ISOMERASE SLYD"/>
    <property type="match status" value="1"/>
</dbReference>
<keyword evidence="4" id="KW-0963">Cytoplasm</keyword>
<dbReference type="PANTHER" id="PTHR47861:SF3">
    <property type="entry name" value="FKBP-TYPE PEPTIDYL-PROLYL CIS-TRANS ISOMERASE SLYD"/>
    <property type="match status" value="1"/>
</dbReference>
<dbReference type="OrthoDB" id="3173352at2"/>
<evidence type="ECO:0000256" key="9">
    <source>
        <dbReference type="PROSITE-ProRule" id="PRU00277"/>
    </source>
</evidence>
<comment type="subcellular location">
    <subcellularLocation>
        <location evidence="2">Cytoplasm</location>
    </subcellularLocation>
</comment>
<dbReference type="GO" id="GO:0003755">
    <property type="term" value="F:peptidyl-prolyl cis-trans isomerase activity"/>
    <property type="evidence" value="ECO:0007669"/>
    <property type="project" value="UniProtKB-UniRule"/>
</dbReference>
<dbReference type="Proteomes" id="UP000254000">
    <property type="component" value="Unassembled WGS sequence"/>
</dbReference>
<sequence>MRAGEAMDRANKAGRTAYLRYKGGVLGEEPLDDRSTGDPLAVVIGTMQLPRGVEEAVVGMEVGEARSIEVPPELGYGAYQDKLASWHLKGMVEHGYDLKAGDVVFWTNPDDGRRMPAWVTEETADMVKLDFNHPFAGKTLAYWVELVDLR</sequence>
<dbReference type="InterPro" id="IPR046357">
    <property type="entry name" value="PPIase_dom_sf"/>
</dbReference>
<gene>
    <name evidence="12" type="ORF">C1877_07345</name>
</gene>
<evidence type="ECO:0000313" key="12">
    <source>
        <dbReference type="EMBL" id="RDB65156.1"/>
    </source>
</evidence>
<evidence type="ECO:0000256" key="1">
    <source>
        <dbReference type="ARBA" id="ARBA00000971"/>
    </source>
</evidence>
<feature type="domain" description="PPIase FKBP-type" evidence="11">
    <location>
        <begin position="14"/>
        <end position="78"/>
    </location>
</feature>
<keyword evidence="6" id="KW-0143">Chaperone</keyword>
<dbReference type="AlphaFoldDB" id="A0A369M3W6"/>
<keyword evidence="13" id="KW-1185">Reference proteome</keyword>
<dbReference type="InterPro" id="IPR001179">
    <property type="entry name" value="PPIase_FKBP_dom"/>
</dbReference>
<comment type="catalytic activity">
    <reaction evidence="1 9 10">
        <text>[protein]-peptidylproline (omega=180) = [protein]-peptidylproline (omega=0)</text>
        <dbReference type="Rhea" id="RHEA:16237"/>
        <dbReference type="Rhea" id="RHEA-COMP:10747"/>
        <dbReference type="Rhea" id="RHEA-COMP:10748"/>
        <dbReference type="ChEBI" id="CHEBI:83833"/>
        <dbReference type="ChEBI" id="CHEBI:83834"/>
        <dbReference type="EC" id="5.2.1.8"/>
    </reaction>
</comment>
<evidence type="ECO:0000256" key="3">
    <source>
        <dbReference type="ARBA" id="ARBA00006577"/>
    </source>
</evidence>
<dbReference type="GO" id="GO:0042026">
    <property type="term" value="P:protein refolding"/>
    <property type="evidence" value="ECO:0007669"/>
    <property type="project" value="UniProtKB-ARBA"/>
</dbReference>
<dbReference type="EMBL" id="PPTS01000004">
    <property type="protein sequence ID" value="RDB65156.1"/>
    <property type="molecule type" value="Genomic_DNA"/>
</dbReference>
<organism evidence="12 13">
    <name type="scientific">Gordonibacter pamelaeae</name>
    <dbReference type="NCBI Taxonomy" id="471189"/>
    <lineage>
        <taxon>Bacteria</taxon>
        <taxon>Bacillati</taxon>
        <taxon>Actinomycetota</taxon>
        <taxon>Coriobacteriia</taxon>
        <taxon>Eggerthellales</taxon>
        <taxon>Eggerthellaceae</taxon>
        <taxon>Gordonibacter</taxon>
    </lineage>
</organism>
<dbReference type="Gene3D" id="3.10.50.40">
    <property type="match status" value="1"/>
</dbReference>
<dbReference type="Pfam" id="PF00254">
    <property type="entry name" value="FKBP_C"/>
    <property type="match status" value="1"/>
</dbReference>
<keyword evidence="5 9" id="KW-0697">Rotamase</keyword>
<name>A0A369M3W6_9ACTN</name>
<dbReference type="SUPFAM" id="SSF54534">
    <property type="entry name" value="FKBP-like"/>
    <property type="match status" value="1"/>
</dbReference>
<comment type="function">
    <text evidence="8">Also involved in hydrogenase metallocenter assembly, probably by participating in the nickel insertion step. This function in hydrogenase biosynthesis requires chaperone activity and the presence of the metal-binding domain, but not PPIase activity.</text>
</comment>
<evidence type="ECO:0000313" key="13">
    <source>
        <dbReference type="Proteomes" id="UP000254000"/>
    </source>
</evidence>
<accession>A0A369M3W6</accession>
<comment type="caution">
    <text evidence="12">The sequence shown here is derived from an EMBL/GenBank/DDBJ whole genome shotgun (WGS) entry which is preliminary data.</text>
</comment>
<evidence type="ECO:0000256" key="10">
    <source>
        <dbReference type="RuleBase" id="RU003915"/>
    </source>
</evidence>
<dbReference type="PROSITE" id="PS50059">
    <property type="entry name" value="FKBP_PPIASE"/>
    <property type="match status" value="1"/>
</dbReference>